<comment type="caution">
    <text evidence="2">The sequence shown here is derived from an EMBL/GenBank/DDBJ whole genome shotgun (WGS) entry which is preliminary data.</text>
</comment>
<evidence type="ECO:0000313" key="2">
    <source>
        <dbReference type="EMBL" id="SFK43175.1"/>
    </source>
</evidence>
<name>A0A1I3ZGK4_9GAMM</name>
<accession>A0A1I3ZGK4</accession>
<dbReference type="Pfam" id="PF22294">
    <property type="entry name" value="DUF6966"/>
    <property type="match status" value="1"/>
</dbReference>
<evidence type="ECO:0000313" key="3">
    <source>
        <dbReference type="Proteomes" id="UP000198841"/>
    </source>
</evidence>
<sequence>MNRMAVLLQLGGYNDWSASIRSLANDFEYSPERARSDFLSLYGGMGSLNDLLIYINGKISIDENEEFDKIRSELYDDFKWINNIL</sequence>
<evidence type="ECO:0000259" key="1">
    <source>
        <dbReference type="Pfam" id="PF22294"/>
    </source>
</evidence>
<gene>
    <name evidence="2" type="ORF">SAMN05518863_10716</name>
</gene>
<keyword evidence="3" id="KW-1185">Reference proteome</keyword>
<organism evidence="2 3">
    <name type="scientific">Candidatus Pantoea symbiotica</name>
    <dbReference type="NCBI Taxonomy" id="1884370"/>
    <lineage>
        <taxon>Bacteria</taxon>
        <taxon>Pseudomonadati</taxon>
        <taxon>Pseudomonadota</taxon>
        <taxon>Gammaproteobacteria</taxon>
        <taxon>Enterobacterales</taxon>
        <taxon>Erwiniaceae</taxon>
        <taxon>Pantoea</taxon>
    </lineage>
</organism>
<protein>
    <recommendedName>
        <fullName evidence="1">DUF6966 domain-containing protein</fullName>
    </recommendedName>
</protein>
<dbReference type="InterPro" id="IPR054239">
    <property type="entry name" value="DUF6966"/>
</dbReference>
<reference evidence="2 3" key="1">
    <citation type="submission" date="2016-10" db="EMBL/GenBank/DDBJ databases">
        <authorList>
            <person name="Varghese N."/>
            <person name="Submissions S."/>
        </authorList>
    </citation>
    <scope>NUCLEOTIDE SEQUENCE [LARGE SCALE GENOMIC DNA]</scope>
    <source>
        <strain evidence="2 3">YR512</strain>
    </source>
</reference>
<dbReference type="EMBL" id="FOSD01000007">
    <property type="protein sequence ID" value="SFK43175.1"/>
    <property type="molecule type" value="Genomic_DNA"/>
</dbReference>
<feature type="domain" description="DUF6966" evidence="1">
    <location>
        <begin position="11"/>
        <end position="58"/>
    </location>
</feature>
<proteinExistence type="predicted"/>
<dbReference type="Proteomes" id="UP000198841">
    <property type="component" value="Unassembled WGS sequence"/>
</dbReference>